<feature type="domain" description="ABC transmembrane type-1" evidence="8">
    <location>
        <begin position="33"/>
        <end position="247"/>
    </location>
</feature>
<dbReference type="InterPro" id="IPR051393">
    <property type="entry name" value="ABC_transporter_permease"/>
</dbReference>
<reference evidence="9 10" key="1">
    <citation type="submission" date="2013-08" db="EMBL/GenBank/DDBJ databases">
        <authorList>
            <person name="Weinstock G."/>
            <person name="Sodergren E."/>
            <person name="Wylie T."/>
            <person name="Fulton L."/>
            <person name="Fulton R."/>
            <person name="Fronick C."/>
            <person name="O'Laughlin M."/>
            <person name="Godfrey J."/>
            <person name="Miner T."/>
            <person name="Herter B."/>
            <person name="Appelbaum E."/>
            <person name="Cordes M."/>
            <person name="Lek S."/>
            <person name="Wollam A."/>
            <person name="Pepin K.H."/>
            <person name="Palsikar V.B."/>
            <person name="Mitreva M."/>
            <person name="Wilson R.K."/>
        </authorList>
    </citation>
    <scope>NUCLEOTIDE SEQUENCE [LARGE SCALE GENOMIC DNA]</scope>
    <source>
        <strain evidence="9 10">ATCC 14665</strain>
    </source>
</reference>
<dbReference type="GO" id="GO:0055085">
    <property type="term" value="P:transmembrane transport"/>
    <property type="evidence" value="ECO:0007669"/>
    <property type="project" value="InterPro"/>
</dbReference>
<dbReference type="PANTHER" id="PTHR30193:SF41">
    <property type="entry name" value="DIACETYLCHITOBIOSE UPTAKE SYSTEM PERMEASE PROTEIN NGCF"/>
    <property type="match status" value="1"/>
</dbReference>
<accession>U2RSA1</accession>
<dbReference type="InterPro" id="IPR035906">
    <property type="entry name" value="MetI-like_sf"/>
</dbReference>
<feature type="transmembrane region" description="Helical" evidence="7">
    <location>
        <begin position="175"/>
        <end position="194"/>
    </location>
</feature>
<dbReference type="Proteomes" id="UP000016605">
    <property type="component" value="Unassembled WGS sequence"/>
</dbReference>
<evidence type="ECO:0000256" key="5">
    <source>
        <dbReference type="ARBA" id="ARBA00022989"/>
    </source>
</evidence>
<gene>
    <name evidence="9" type="ORF">N136_02223</name>
</gene>
<evidence type="ECO:0000256" key="2">
    <source>
        <dbReference type="ARBA" id="ARBA00022448"/>
    </source>
</evidence>
<organism evidence="9 10">
    <name type="scientific">Leifsonia aquatica ATCC 14665</name>
    <dbReference type="NCBI Taxonomy" id="1358026"/>
    <lineage>
        <taxon>Bacteria</taxon>
        <taxon>Bacillati</taxon>
        <taxon>Actinomycetota</taxon>
        <taxon>Actinomycetes</taxon>
        <taxon>Micrococcales</taxon>
        <taxon>Microbacteriaceae</taxon>
        <taxon>Leifsonia</taxon>
    </lineage>
</organism>
<evidence type="ECO:0000256" key="1">
    <source>
        <dbReference type="ARBA" id="ARBA00004651"/>
    </source>
</evidence>
<dbReference type="SUPFAM" id="SSF161098">
    <property type="entry name" value="MetI-like"/>
    <property type="match status" value="1"/>
</dbReference>
<dbReference type="EMBL" id="AWVQ01000281">
    <property type="protein sequence ID" value="ERK71429.1"/>
    <property type="molecule type" value="Genomic_DNA"/>
</dbReference>
<feature type="transmembrane region" description="Helical" evidence="7">
    <location>
        <begin position="37"/>
        <end position="59"/>
    </location>
</feature>
<dbReference type="AlphaFoldDB" id="U2RSA1"/>
<evidence type="ECO:0000256" key="4">
    <source>
        <dbReference type="ARBA" id="ARBA00022692"/>
    </source>
</evidence>
<feature type="transmembrane region" description="Helical" evidence="7">
    <location>
        <begin position="71"/>
        <end position="91"/>
    </location>
</feature>
<dbReference type="PATRIC" id="fig|1358026.3.peg.1899"/>
<evidence type="ECO:0000313" key="10">
    <source>
        <dbReference type="Proteomes" id="UP000016605"/>
    </source>
</evidence>
<dbReference type="Gene3D" id="1.10.3720.10">
    <property type="entry name" value="MetI-like"/>
    <property type="match status" value="1"/>
</dbReference>
<evidence type="ECO:0000256" key="6">
    <source>
        <dbReference type="ARBA" id="ARBA00023136"/>
    </source>
</evidence>
<evidence type="ECO:0000313" key="9">
    <source>
        <dbReference type="EMBL" id="ERK71429.1"/>
    </source>
</evidence>
<dbReference type="RefSeq" id="WP_021762511.1">
    <property type="nucleotide sequence ID" value="NZ_KI272155.1"/>
</dbReference>
<dbReference type="PROSITE" id="PS50928">
    <property type="entry name" value="ABC_TM1"/>
    <property type="match status" value="1"/>
</dbReference>
<keyword evidence="6 7" id="KW-0472">Membrane</keyword>
<proteinExistence type="inferred from homology"/>
<evidence type="ECO:0000256" key="7">
    <source>
        <dbReference type="RuleBase" id="RU363032"/>
    </source>
</evidence>
<dbReference type="InterPro" id="IPR000515">
    <property type="entry name" value="MetI-like"/>
</dbReference>
<evidence type="ECO:0000256" key="3">
    <source>
        <dbReference type="ARBA" id="ARBA00022475"/>
    </source>
</evidence>
<dbReference type="HOGENOM" id="CLU_016047_0_2_11"/>
<dbReference type="OrthoDB" id="9805974at2"/>
<protein>
    <submittedName>
        <fullName evidence="9">ABC transporter, permease protein</fullName>
    </submittedName>
</protein>
<comment type="similarity">
    <text evidence="7">Belongs to the binding-protein-dependent transport system permease family.</text>
</comment>
<dbReference type="GO" id="GO:0005886">
    <property type="term" value="C:plasma membrane"/>
    <property type="evidence" value="ECO:0007669"/>
    <property type="project" value="UniProtKB-SubCell"/>
</dbReference>
<dbReference type="PANTHER" id="PTHR30193">
    <property type="entry name" value="ABC TRANSPORTER PERMEASE PROTEIN"/>
    <property type="match status" value="1"/>
</dbReference>
<feature type="transmembrane region" description="Helical" evidence="7">
    <location>
        <begin position="129"/>
        <end position="148"/>
    </location>
</feature>
<feature type="transmembrane region" description="Helical" evidence="7">
    <location>
        <begin position="226"/>
        <end position="248"/>
    </location>
</feature>
<evidence type="ECO:0000259" key="8">
    <source>
        <dbReference type="PROSITE" id="PS50928"/>
    </source>
</evidence>
<comment type="caution">
    <text evidence="9">The sequence shown here is derived from an EMBL/GenBank/DDBJ whole genome shotgun (WGS) entry which is preliminary data.</text>
</comment>
<dbReference type="Pfam" id="PF00528">
    <property type="entry name" value="BPD_transp_1"/>
    <property type="match status" value="1"/>
</dbReference>
<comment type="subcellular location">
    <subcellularLocation>
        <location evidence="1 7">Cell membrane</location>
        <topology evidence="1 7">Multi-pass membrane protein</topology>
    </subcellularLocation>
</comment>
<keyword evidence="3" id="KW-1003">Cell membrane</keyword>
<dbReference type="CDD" id="cd06261">
    <property type="entry name" value="TM_PBP2"/>
    <property type="match status" value="1"/>
</dbReference>
<sequence length="256" mass="27876">MSFQRNNYVAAPDWVGIDNFTYVLHDPLLGTAILNTLYFALLAILFGFPLPLLMAVIFSTVTMRRRWLYSLLAYVPVIVPPVVAILLWKVFYDPSSGGLFNSILGMVGIPPQPWLNAVSSAMPSIVVEATWAGAGTSVLIYLAAIASVRPELYEAAELDGAGIGSRIWHITIPSIRGIVMIMLLLQIIGAAQIFTEPFLFTGGGPQNATTTILLLLYKYAFLDGDYGAATALSVMLAVVLGLLSVGYFRLTRRWAD</sequence>
<keyword evidence="5 7" id="KW-1133">Transmembrane helix</keyword>
<keyword evidence="4 7" id="KW-0812">Transmembrane</keyword>
<keyword evidence="2 7" id="KW-0813">Transport</keyword>
<name>U2RSA1_LEIAQ</name>